<dbReference type="AlphaFoldDB" id="A0A2K8YXB9"/>
<sequence length="341" mass="37179">MTNYSILFVPALLLVTAGACRTKQSQSDTTQTTEQPATVSAPAFNADSAYSYVDRQVAFGPRVPNTPAHVQTGNYIVNKFKQFGCEVTEQTFVATTWDGKKINARNIIGSINPKATKRIFISSHWDSRPIADSDSLPANRTKPVPSANDGASGVGVMLELARAIHQSATKPNVGIDFICFDVEDLGNGEKANKDFEKESGDVDYVGFGLGSRYWAKNLHKPGYSAYYGVLLDMVGAKGATFPKEGYSMQFAPSIVNNVWQTASRLGYSQYFIDTPGGQITDDHVAPNLIAKIPTIDIIQLNTVTGSFFAAHHTISDDMRYIDRGTLKAVGQTLLQVLYNEQ</sequence>
<evidence type="ECO:0000256" key="2">
    <source>
        <dbReference type="ARBA" id="ARBA00023315"/>
    </source>
</evidence>
<keyword evidence="6" id="KW-1185">Reference proteome</keyword>
<gene>
    <name evidence="5" type="ORF">CWM47_10370</name>
</gene>
<accession>A0A2K8YXB9</accession>
<evidence type="ECO:0000313" key="6">
    <source>
        <dbReference type="Proteomes" id="UP000232883"/>
    </source>
</evidence>
<dbReference type="RefSeq" id="WP_100987907.1">
    <property type="nucleotide sequence ID" value="NZ_CP025096.1"/>
</dbReference>
<evidence type="ECO:0000259" key="4">
    <source>
        <dbReference type="Pfam" id="PF04389"/>
    </source>
</evidence>
<dbReference type="GO" id="GO:0008270">
    <property type="term" value="F:zinc ion binding"/>
    <property type="evidence" value="ECO:0007669"/>
    <property type="project" value="TreeGrafter"/>
</dbReference>
<keyword evidence="3" id="KW-0732">Signal</keyword>
<evidence type="ECO:0000313" key="5">
    <source>
        <dbReference type="EMBL" id="AUD02188.1"/>
    </source>
</evidence>
<dbReference type="InterPro" id="IPR040234">
    <property type="entry name" value="QC/QCL"/>
</dbReference>
<feature type="signal peptide" evidence="3">
    <location>
        <begin position="1"/>
        <end position="19"/>
    </location>
</feature>
<dbReference type="EMBL" id="CP025096">
    <property type="protein sequence ID" value="AUD02188.1"/>
    <property type="molecule type" value="Genomic_DNA"/>
</dbReference>
<feature type="chain" id="PRO_5014720140" evidence="3">
    <location>
        <begin position="20"/>
        <end position="341"/>
    </location>
</feature>
<dbReference type="GO" id="GO:0016603">
    <property type="term" value="F:glutaminyl-peptide cyclotransferase activity"/>
    <property type="evidence" value="ECO:0007669"/>
    <property type="project" value="TreeGrafter"/>
</dbReference>
<dbReference type="PANTHER" id="PTHR12283">
    <property type="entry name" value="GLUTAMINYL-PEPTIDE CYCLOTRANSFERASE"/>
    <property type="match status" value="1"/>
</dbReference>
<dbReference type="InterPro" id="IPR007484">
    <property type="entry name" value="Peptidase_M28"/>
</dbReference>
<dbReference type="SUPFAM" id="SSF53187">
    <property type="entry name" value="Zn-dependent exopeptidases"/>
    <property type="match status" value="1"/>
</dbReference>
<dbReference type="OrthoDB" id="9773494at2"/>
<proteinExistence type="predicted"/>
<dbReference type="Pfam" id="PF04389">
    <property type="entry name" value="Peptidase_M28"/>
    <property type="match status" value="1"/>
</dbReference>
<dbReference type="KEGG" id="spir:CWM47_10370"/>
<dbReference type="PANTHER" id="PTHR12283:SF6">
    <property type="entry name" value="GLUTAMINYL-PEPTIDE CYCLOTRANSFERASE-RELATED"/>
    <property type="match status" value="1"/>
</dbReference>
<feature type="domain" description="Peptidase M28" evidence="4">
    <location>
        <begin position="106"/>
        <end position="336"/>
    </location>
</feature>
<dbReference type="Proteomes" id="UP000232883">
    <property type="component" value="Chromosome"/>
</dbReference>
<keyword evidence="1" id="KW-0808">Transferase</keyword>
<name>A0A2K8YXB9_9BACT</name>
<protein>
    <submittedName>
        <fullName evidence="5">Peptidase</fullName>
    </submittedName>
</protein>
<reference evidence="5 6" key="1">
    <citation type="submission" date="2017-11" db="EMBL/GenBank/DDBJ databases">
        <title>Taxonomic description and genome sequences of Spirosoma HA7 sp. nov., isolated from pollen microhabitat of Corylus avellana.</title>
        <authorList>
            <person name="Ambika Manirajan B."/>
            <person name="Suarez C."/>
            <person name="Ratering S."/>
            <person name="Geissler-Plaum R."/>
            <person name="Cardinale M."/>
            <person name="Sylvia S."/>
        </authorList>
    </citation>
    <scope>NUCLEOTIDE SEQUENCE [LARGE SCALE GENOMIC DNA]</scope>
    <source>
        <strain evidence="5 6">HA7</strain>
    </source>
</reference>
<evidence type="ECO:0000256" key="1">
    <source>
        <dbReference type="ARBA" id="ARBA00022679"/>
    </source>
</evidence>
<evidence type="ECO:0000256" key="3">
    <source>
        <dbReference type="SAM" id="SignalP"/>
    </source>
</evidence>
<organism evidence="5 6">
    <name type="scientific">Spirosoma pollinicola</name>
    <dbReference type="NCBI Taxonomy" id="2057025"/>
    <lineage>
        <taxon>Bacteria</taxon>
        <taxon>Pseudomonadati</taxon>
        <taxon>Bacteroidota</taxon>
        <taxon>Cytophagia</taxon>
        <taxon>Cytophagales</taxon>
        <taxon>Cytophagaceae</taxon>
        <taxon>Spirosoma</taxon>
    </lineage>
</organism>
<dbReference type="Gene3D" id="3.40.630.10">
    <property type="entry name" value="Zn peptidases"/>
    <property type="match status" value="1"/>
</dbReference>
<keyword evidence="2" id="KW-0012">Acyltransferase</keyword>